<sequence length="77" mass="8491">HMSDFASLRRGREIAVSDNDTSSRVRYYSASPKMPRKLQAVPPLPTPSQFTYTHHNGNTMLAKTQGTSMSPPPDSGK</sequence>
<feature type="region of interest" description="Disordered" evidence="1">
    <location>
        <begin position="54"/>
        <end position="77"/>
    </location>
</feature>
<feature type="non-terminal residue" evidence="2">
    <location>
        <position position="1"/>
    </location>
</feature>
<name>A0A2G9TKL5_TELCI</name>
<protein>
    <submittedName>
        <fullName evidence="2">Uncharacterized protein</fullName>
    </submittedName>
</protein>
<evidence type="ECO:0000313" key="3">
    <source>
        <dbReference type="Proteomes" id="UP000230423"/>
    </source>
</evidence>
<dbReference type="OrthoDB" id="10379358at2759"/>
<proteinExistence type="predicted"/>
<accession>A0A2G9TKL5</accession>
<dbReference type="EMBL" id="KZ361043">
    <property type="protein sequence ID" value="PIO58475.1"/>
    <property type="molecule type" value="Genomic_DNA"/>
</dbReference>
<feature type="non-terminal residue" evidence="2">
    <location>
        <position position="77"/>
    </location>
</feature>
<gene>
    <name evidence="2" type="ORF">TELCIR_20089</name>
</gene>
<dbReference type="AlphaFoldDB" id="A0A2G9TKL5"/>
<evidence type="ECO:0000313" key="2">
    <source>
        <dbReference type="EMBL" id="PIO58475.1"/>
    </source>
</evidence>
<evidence type="ECO:0000256" key="1">
    <source>
        <dbReference type="SAM" id="MobiDB-lite"/>
    </source>
</evidence>
<dbReference type="Proteomes" id="UP000230423">
    <property type="component" value="Unassembled WGS sequence"/>
</dbReference>
<reference evidence="2 3" key="1">
    <citation type="submission" date="2015-09" db="EMBL/GenBank/DDBJ databases">
        <title>Draft genome of the parasitic nematode Teladorsagia circumcincta isolate WARC Sus (inbred).</title>
        <authorList>
            <person name="Mitreva M."/>
        </authorList>
    </citation>
    <scope>NUCLEOTIDE SEQUENCE [LARGE SCALE GENOMIC DNA]</scope>
    <source>
        <strain evidence="2 3">S</strain>
    </source>
</reference>
<keyword evidence="3" id="KW-1185">Reference proteome</keyword>
<organism evidence="2 3">
    <name type="scientific">Teladorsagia circumcincta</name>
    <name type="common">Brown stomach worm</name>
    <name type="synonym">Ostertagia circumcincta</name>
    <dbReference type="NCBI Taxonomy" id="45464"/>
    <lineage>
        <taxon>Eukaryota</taxon>
        <taxon>Metazoa</taxon>
        <taxon>Ecdysozoa</taxon>
        <taxon>Nematoda</taxon>
        <taxon>Chromadorea</taxon>
        <taxon>Rhabditida</taxon>
        <taxon>Rhabditina</taxon>
        <taxon>Rhabditomorpha</taxon>
        <taxon>Strongyloidea</taxon>
        <taxon>Trichostrongylidae</taxon>
        <taxon>Teladorsagia</taxon>
    </lineage>
</organism>
<feature type="compositionally biased region" description="Polar residues" evidence="1">
    <location>
        <begin position="54"/>
        <end position="69"/>
    </location>
</feature>